<dbReference type="eggNOG" id="COG3485">
    <property type="taxonomic scope" value="Bacteria"/>
</dbReference>
<dbReference type="InterPro" id="IPR012674">
    <property type="entry name" value="Calycin"/>
</dbReference>
<dbReference type="InterPro" id="IPR022939">
    <property type="entry name" value="Nb(III)_bact/plant"/>
</dbReference>
<accession>A0A2W5ESD6</accession>
<dbReference type="RefSeq" id="WP_021104114.1">
    <property type="nucleotide sequence ID" value="NZ_CALTUW010000006.1"/>
</dbReference>
<dbReference type="Pfam" id="PF08768">
    <property type="entry name" value="THAP4_heme-bd"/>
    <property type="match status" value="1"/>
</dbReference>
<feature type="domain" description="THAP4-like heme-binding" evidence="2">
    <location>
        <begin position="12"/>
        <end position="165"/>
    </location>
</feature>
<dbReference type="PANTHER" id="PTHR15854:SF4">
    <property type="entry name" value="PEROXYNITRITE ISOMERASE THAP4"/>
    <property type="match status" value="1"/>
</dbReference>
<accession>A0A239W3F7</accession>
<dbReference type="KEGG" id="cgrn:4412665_00175"/>
<dbReference type="SUPFAM" id="SSF50814">
    <property type="entry name" value="Lipocalins"/>
    <property type="match status" value="1"/>
</dbReference>
<sequence>MVFHIPDDLNRDLMPLAWMIGHWEGDGHGAETDGTQFEFGCQIDFTENGGDFLHYICQTYHKNPDGTPARPLRMETGYWRPRVDSKSLTVVMTAQEGWSELWSGSIDGAKIEMRTDTVVRADDASVAYTAGQRLYGQVNSDLLWTFDRSVEGDALKPYMWAQLKRA</sequence>
<dbReference type="CDD" id="cd07828">
    <property type="entry name" value="lipocalin_heme-bd-THAP4-like"/>
    <property type="match status" value="1"/>
</dbReference>
<reference evidence="3 4" key="1">
    <citation type="submission" date="2017-06" db="EMBL/GenBank/DDBJ databases">
        <authorList>
            <consortium name="Pathogen Informatics"/>
        </authorList>
    </citation>
    <scope>NUCLEOTIDE SEQUENCE [LARGE SCALE GENOMIC DNA]</scope>
    <source>
        <strain evidence="3 4">NCTC11865</strain>
    </source>
</reference>
<evidence type="ECO:0000259" key="2">
    <source>
        <dbReference type="Pfam" id="PF08768"/>
    </source>
</evidence>
<name>A0A239W3F7_9ACTN</name>
<dbReference type="EMBL" id="LT906441">
    <property type="protein sequence ID" value="SNV28699.1"/>
    <property type="molecule type" value="Genomic_DNA"/>
</dbReference>
<evidence type="ECO:0000313" key="3">
    <source>
        <dbReference type="EMBL" id="SNV28699.1"/>
    </source>
</evidence>
<dbReference type="HAMAP" id="MF_01297">
    <property type="entry name" value="nitrobindin"/>
    <property type="match status" value="1"/>
</dbReference>
<dbReference type="InterPro" id="IPR045165">
    <property type="entry name" value="Nitrobindin"/>
</dbReference>
<comment type="caution">
    <text evidence="1">Lacks conserved residue(s) required for the propagation of feature annotation.</text>
</comment>
<evidence type="ECO:0000256" key="1">
    <source>
        <dbReference type="HAMAP-Rule" id="MF_01297"/>
    </source>
</evidence>
<dbReference type="PANTHER" id="PTHR15854">
    <property type="entry name" value="THAP4 PROTEIN"/>
    <property type="match status" value="1"/>
</dbReference>
<dbReference type="Gene3D" id="2.40.128.20">
    <property type="match status" value="1"/>
</dbReference>
<organism evidence="3 4">
    <name type="scientific">Cutibacterium granulosum</name>
    <dbReference type="NCBI Taxonomy" id="33011"/>
    <lineage>
        <taxon>Bacteria</taxon>
        <taxon>Bacillati</taxon>
        <taxon>Actinomycetota</taxon>
        <taxon>Actinomycetes</taxon>
        <taxon>Propionibacteriales</taxon>
        <taxon>Propionibacteriaceae</taxon>
        <taxon>Cutibacterium</taxon>
    </lineage>
</organism>
<dbReference type="AlphaFoldDB" id="A0A239W3F7"/>
<evidence type="ECO:0000313" key="4">
    <source>
        <dbReference type="Proteomes" id="UP000215332"/>
    </source>
</evidence>
<feature type="short sequence motif" description="GXWXGXG" evidence="1">
    <location>
        <begin position="21"/>
        <end position="27"/>
    </location>
</feature>
<gene>
    <name evidence="3" type="ORF">SAMEA4412665_00175</name>
</gene>
<comment type="similarity">
    <text evidence="1">Belongs to the nitrobindin family.</text>
</comment>
<protein>
    <recommendedName>
        <fullName evidence="1">Ferric nitrobindin-like protein</fullName>
    </recommendedName>
</protein>
<proteinExistence type="inferred from homology"/>
<dbReference type="Proteomes" id="UP000215332">
    <property type="component" value="Chromosome 1"/>
</dbReference>
<dbReference type="InterPro" id="IPR014878">
    <property type="entry name" value="THAP4-like_heme-bd"/>
</dbReference>
<comment type="caution">
    <text evidence="1">Lacks the conserved His residue that binds heme iron in the nitrobindin family.</text>
</comment>